<keyword evidence="3 8" id="KW-0479">Metal-binding</keyword>
<dbReference type="InterPro" id="IPR013083">
    <property type="entry name" value="Znf_RING/FYVE/PHD"/>
</dbReference>
<feature type="domain" description="C3H1-type" evidence="11">
    <location>
        <begin position="369"/>
        <end position="396"/>
    </location>
</feature>
<dbReference type="PROSITE" id="PS50103">
    <property type="entry name" value="ZF_C3H1"/>
    <property type="match status" value="3"/>
</dbReference>
<feature type="region of interest" description="Disordered" evidence="9">
    <location>
        <begin position="485"/>
        <end position="537"/>
    </location>
</feature>
<gene>
    <name evidence="13" type="ORF">PC9H_006014</name>
</gene>
<evidence type="ECO:0000256" key="8">
    <source>
        <dbReference type="PROSITE-ProRule" id="PRU00723"/>
    </source>
</evidence>
<dbReference type="VEuPathDB" id="FungiDB:PC9H_006014"/>
<feature type="domain" description="RING-type" evidence="10">
    <location>
        <begin position="1058"/>
        <end position="1099"/>
    </location>
</feature>
<name>A0A8H6ZVG7_PLEOS</name>
<dbReference type="Gene3D" id="4.10.1000.10">
    <property type="entry name" value="Zinc finger, CCCH-type"/>
    <property type="match status" value="1"/>
</dbReference>
<protein>
    <submittedName>
        <fullName evidence="13">Uncharacterized protein</fullName>
    </submittedName>
</protein>
<dbReference type="GO" id="GO:0000151">
    <property type="term" value="C:ubiquitin ligase complex"/>
    <property type="evidence" value="ECO:0007669"/>
    <property type="project" value="TreeGrafter"/>
</dbReference>
<keyword evidence="7 8" id="KW-0862">Zinc</keyword>
<dbReference type="InterPro" id="IPR001841">
    <property type="entry name" value="Znf_RING"/>
</dbReference>
<dbReference type="CDD" id="cd20335">
    <property type="entry name" value="BRcat_RBR"/>
    <property type="match status" value="1"/>
</dbReference>
<dbReference type="RefSeq" id="XP_036631588.1">
    <property type="nucleotide sequence ID" value="XM_036775569.1"/>
</dbReference>
<feature type="domain" description="C3H1-type" evidence="11">
    <location>
        <begin position="451"/>
        <end position="478"/>
    </location>
</feature>
<dbReference type="GeneID" id="59375832"/>
<sequence>MAAPSVPKSGTTQPTTPKDSLQNGTKVVRNHPQIHARRAPPPIDPKPPLRVPNESTLTTIPPVNFAHTQPPPIPVVDHPTPTAPLRHIEPQNTENEPTTQSKPQVQVTIGETTYLVSNPYARYQDICRKALRQRCEFGPKCHRLHLRAGLFPREHLDIIHNHPDLIKITKADPPPPTPSSTVNSSPHVSNEPTQPVVKLPPPHLPTKPTHHPISTPLPVLQMPGAATVPAVKKAASTIDPLLSSQPTPCPPRDLHPHLRQASTTALPSKVLAASDSQSTKVLRDPPQPRRKESILTVEAFYSQIYVDDDSGFWGWKRDDRDAWDDTGQSSSDVSMDTTTSDMNSSRSSFEELPEAHENSKSDSLPNRERSGIPPCAAWLLGRCEYGSSCLFAHTSPPGLPGRPTPPAPPLPPGLPSRPNPPVVKTLPQAKSPPRLTSIELTPRPRLGDEGSRDRELCRDWVRGRCFLRDRCRFAHITPPGGALAYSSHHIRPGQAESSSSRLSSSKTAPPSTVAAAGPASVVSSHRSAPLSTASAGSGSVTRYAISENKTVAHTVTSTSATNSTVWKVRVLEHNRLQLGPGFVVESLMTGFETPFVLLEGIPSNVSTALLTKTLSDHGRVMDIRPAGVQGRNHRVKFGSPKEAQDVISELNGSILFERKISARLFYLSNREAINGVFTDTVVFVKWEVPGKIAYGGYDSKMRATRAISAAIEAGYHAVHHVGLPAVGLNTVRFYGIPAEAEKEWLSRFGNPDDVMWEEEKYTDMQRALAAIYNRLTMDDDVIEFDVFPGQREGFKRGLAYFVSPEQAKAACTRLNGWRPSSIGRAKIFAQHRQEVSYSVPSVAFSKISDDISALQQSILSRDDQRIKLSIIHKGPPGLSDFPVKVRLSGDDLKELVQYKTEFEQILRGEIVRENGRLVWDRFFKSRNGTAMVKDLEHHYPGVSVEVDIVRQNIVLYGSAEKRAAVRQCILDQVHTLGRTKIFHLDIPLDNMPSLFKSPDMDKLQDELGRDNIWFELKNPRVMIRGDTKALALAKEAVVRTQERRMKSQSNRPYDIAACPACLDAVTLPVTLNCGHSWCSECLANYLKAAVDGGSFPLSCFGNQGKCSEPIPLGIARDCLQTHDFDALVRASYFSYVHSRPKEFYYCPTPDCQEVYRTAPKGTVLQCPSCLQRICPFCHVEYHEGAPCPERDEDDKLLKQWMKDHDVKNCPGCRVPIERGEGCNHITCTRCQTHICWVCLDTFPRGDGIYEHMRTMHGGIGLRADGL</sequence>
<evidence type="ECO:0000256" key="1">
    <source>
        <dbReference type="ARBA" id="ARBA00004906"/>
    </source>
</evidence>
<dbReference type="InterPro" id="IPR000571">
    <property type="entry name" value="Znf_CCCH"/>
</dbReference>
<feature type="zinc finger region" description="C3H1-type" evidence="8">
    <location>
        <begin position="121"/>
        <end position="148"/>
    </location>
</feature>
<feature type="region of interest" description="Disordered" evidence="9">
    <location>
        <begin position="1"/>
        <end position="55"/>
    </location>
</feature>
<feature type="compositionally biased region" description="Pro residues" evidence="9">
    <location>
        <begin position="39"/>
        <end position="50"/>
    </location>
</feature>
<evidence type="ECO:0000259" key="12">
    <source>
        <dbReference type="PROSITE" id="PS51873"/>
    </source>
</evidence>
<organism evidence="13 14">
    <name type="scientific">Pleurotus ostreatus</name>
    <name type="common">Oyster mushroom</name>
    <name type="synonym">White-rot fungus</name>
    <dbReference type="NCBI Taxonomy" id="5322"/>
    <lineage>
        <taxon>Eukaryota</taxon>
        <taxon>Fungi</taxon>
        <taxon>Dikarya</taxon>
        <taxon>Basidiomycota</taxon>
        <taxon>Agaricomycotina</taxon>
        <taxon>Agaricomycetes</taxon>
        <taxon>Agaricomycetidae</taxon>
        <taxon>Agaricales</taxon>
        <taxon>Pleurotineae</taxon>
        <taxon>Pleurotaceae</taxon>
        <taxon>Pleurotus</taxon>
    </lineage>
</organism>
<feature type="region of interest" description="Disordered" evidence="9">
    <location>
        <begin position="269"/>
        <end position="290"/>
    </location>
</feature>
<dbReference type="PANTHER" id="PTHR22770">
    <property type="entry name" value="UBIQUITIN CONJUGATING ENZYME 7 INTERACTING PROTEIN-RELATED"/>
    <property type="match status" value="1"/>
</dbReference>
<keyword evidence="4" id="KW-0677">Repeat</keyword>
<dbReference type="GO" id="GO:0003676">
    <property type="term" value="F:nucleic acid binding"/>
    <property type="evidence" value="ECO:0007669"/>
    <property type="project" value="InterPro"/>
</dbReference>
<feature type="region of interest" description="Disordered" evidence="9">
    <location>
        <begin position="321"/>
        <end position="368"/>
    </location>
</feature>
<evidence type="ECO:0000256" key="5">
    <source>
        <dbReference type="ARBA" id="ARBA00022771"/>
    </source>
</evidence>
<dbReference type="SMART" id="SM00356">
    <property type="entry name" value="ZnF_C3H1"/>
    <property type="match status" value="3"/>
</dbReference>
<dbReference type="InterPro" id="IPR013087">
    <property type="entry name" value="Znf_C2H2_type"/>
</dbReference>
<feature type="compositionally biased region" description="Polar residues" evidence="9">
    <location>
        <begin position="8"/>
        <end position="25"/>
    </location>
</feature>
<dbReference type="CDD" id="cd00590">
    <property type="entry name" value="RRM_SF"/>
    <property type="match status" value="1"/>
</dbReference>
<feature type="domain" description="C3H1-type" evidence="11">
    <location>
        <begin position="121"/>
        <end position="148"/>
    </location>
</feature>
<comment type="pathway">
    <text evidence="1">Protein modification; protein ubiquitination.</text>
</comment>
<dbReference type="PROSITE" id="PS51873">
    <property type="entry name" value="TRIAD"/>
    <property type="match status" value="1"/>
</dbReference>
<dbReference type="SUPFAM" id="SSF54928">
    <property type="entry name" value="RNA-binding domain, RBD"/>
    <property type="match status" value="1"/>
</dbReference>
<feature type="zinc finger region" description="C3H1-type" evidence="8">
    <location>
        <begin position="451"/>
        <end position="478"/>
    </location>
</feature>
<dbReference type="SUPFAM" id="SSF57850">
    <property type="entry name" value="RING/U-box"/>
    <property type="match status" value="2"/>
</dbReference>
<proteinExistence type="predicted"/>
<dbReference type="InterPro" id="IPR044066">
    <property type="entry name" value="TRIAD_supradom"/>
</dbReference>
<keyword evidence="6" id="KW-0833">Ubl conjugation pathway</keyword>
<evidence type="ECO:0000256" key="6">
    <source>
        <dbReference type="ARBA" id="ARBA00022786"/>
    </source>
</evidence>
<evidence type="ECO:0000313" key="14">
    <source>
        <dbReference type="Proteomes" id="UP000623687"/>
    </source>
</evidence>
<dbReference type="GO" id="GO:0097039">
    <property type="term" value="P:protein linear polyubiquitination"/>
    <property type="evidence" value="ECO:0007669"/>
    <property type="project" value="TreeGrafter"/>
</dbReference>
<dbReference type="GO" id="GO:0043130">
    <property type="term" value="F:ubiquitin binding"/>
    <property type="evidence" value="ECO:0007669"/>
    <property type="project" value="TreeGrafter"/>
</dbReference>
<dbReference type="InterPro" id="IPR051628">
    <property type="entry name" value="LUBAC_E3_Ligases"/>
</dbReference>
<feature type="region of interest" description="Disordered" evidence="9">
    <location>
        <begin position="400"/>
        <end position="452"/>
    </location>
</feature>
<dbReference type="AlphaFoldDB" id="A0A8H6ZVG7"/>
<dbReference type="EMBL" id="JACETU010000004">
    <property type="protein sequence ID" value="KAF7430310.1"/>
    <property type="molecule type" value="Genomic_DNA"/>
</dbReference>
<evidence type="ECO:0000313" key="13">
    <source>
        <dbReference type="EMBL" id="KAF7430310.1"/>
    </source>
</evidence>
<dbReference type="CDD" id="cd22585">
    <property type="entry name" value="Rcat_RBR_DEAH12-like"/>
    <property type="match status" value="1"/>
</dbReference>
<keyword evidence="5 8" id="KW-0863">Zinc-finger</keyword>
<feature type="compositionally biased region" description="Pro residues" evidence="9">
    <location>
        <begin position="400"/>
        <end position="421"/>
    </location>
</feature>
<comment type="caution">
    <text evidence="13">The sequence shown here is derived from an EMBL/GenBank/DDBJ whole genome shotgun (WGS) entry which is preliminary data.</text>
</comment>
<dbReference type="Pfam" id="PF22191">
    <property type="entry name" value="IBR_1"/>
    <property type="match status" value="1"/>
</dbReference>
<dbReference type="SMART" id="SM00647">
    <property type="entry name" value="IBR"/>
    <property type="match status" value="2"/>
</dbReference>
<feature type="compositionally biased region" description="Basic residues" evidence="9">
    <location>
        <begin position="28"/>
        <end position="38"/>
    </location>
</feature>
<feature type="compositionally biased region" description="Low complexity" evidence="9">
    <location>
        <begin position="329"/>
        <end position="347"/>
    </location>
</feature>
<keyword evidence="14" id="KW-1185">Reference proteome</keyword>
<dbReference type="PROSITE" id="PS00028">
    <property type="entry name" value="ZINC_FINGER_C2H2_1"/>
    <property type="match status" value="1"/>
</dbReference>
<evidence type="ECO:0000256" key="7">
    <source>
        <dbReference type="ARBA" id="ARBA00022833"/>
    </source>
</evidence>
<feature type="compositionally biased region" description="Basic and acidic residues" evidence="9">
    <location>
        <begin position="281"/>
        <end position="290"/>
    </location>
</feature>
<feature type="compositionally biased region" description="Polar residues" evidence="9">
    <location>
        <begin position="525"/>
        <end position="537"/>
    </location>
</feature>
<dbReference type="InterPro" id="IPR035979">
    <property type="entry name" value="RBD_domain_sf"/>
</dbReference>
<accession>A0A8H6ZVG7</accession>
<evidence type="ECO:0000256" key="4">
    <source>
        <dbReference type="ARBA" id="ARBA00022737"/>
    </source>
</evidence>
<dbReference type="Pfam" id="PF01485">
    <property type="entry name" value="IBR"/>
    <property type="match status" value="1"/>
</dbReference>
<dbReference type="GO" id="GO:0008270">
    <property type="term" value="F:zinc ion binding"/>
    <property type="evidence" value="ECO:0007669"/>
    <property type="project" value="UniProtKB-KW"/>
</dbReference>
<dbReference type="Proteomes" id="UP000623687">
    <property type="component" value="Unassembled WGS sequence"/>
</dbReference>
<dbReference type="Pfam" id="PF15227">
    <property type="entry name" value="zf-C3HC4_4"/>
    <property type="match status" value="1"/>
</dbReference>
<feature type="zinc finger region" description="C3H1-type" evidence="8">
    <location>
        <begin position="369"/>
        <end position="396"/>
    </location>
</feature>
<dbReference type="PANTHER" id="PTHR22770:SF13">
    <property type="entry name" value="RING-TYPE DOMAIN-CONTAINING PROTEIN"/>
    <property type="match status" value="1"/>
</dbReference>
<dbReference type="GO" id="GO:0043161">
    <property type="term" value="P:proteasome-mediated ubiquitin-dependent protein catabolic process"/>
    <property type="evidence" value="ECO:0007669"/>
    <property type="project" value="TreeGrafter"/>
</dbReference>
<evidence type="ECO:0000259" key="10">
    <source>
        <dbReference type="PROSITE" id="PS50089"/>
    </source>
</evidence>
<feature type="domain" description="RING-type" evidence="12">
    <location>
        <begin position="1054"/>
        <end position="1265"/>
    </location>
</feature>
<dbReference type="OrthoDB" id="10009520at2759"/>
<feature type="region of interest" description="Disordered" evidence="9">
    <location>
        <begin position="168"/>
        <end position="212"/>
    </location>
</feature>
<dbReference type="GO" id="GO:0004842">
    <property type="term" value="F:ubiquitin-protein transferase activity"/>
    <property type="evidence" value="ECO:0007669"/>
    <property type="project" value="TreeGrafter"/>
</dbReference>
<feature type="compositionally biased region" description="Basic and acidic residues" evidence="9">
    <location>
        <begin position="353"/>
        <end position="368"/>
    </location>
</feature>
<feature type="compositionally biased region" description="Low complexity" evidence="9">
    <location>
        <begin position="179"/>
        <end position="190"/>
    </location>
</feature>
<reference evidence="13" key="1">
    <citation type="submission" date="2019-07" db="EMBL/GenBank/DDBJ databases">
        <authorList>
            <person name="Palmer J.M."/>
        </authorList>
    </citation>
    <scope>NUCLEOTIDE SEQUENCE</scope>
    <source>
        <strain evidence="13">PC9</strain>
    </source>
</reference>
<evidence type="ECO:0000256" key="9">
    <source>
        <dbReference type="SAM" id="MobiDB-lite"/>
    </source>
</evidence>
<dbReference type="InterPro" id="IPR002867">
    <property type="entry name" value="IBR_dom"/>
</dbReference>
<dbReference type="Gene3D" id="1.20.120.1750">
    <property type="match status" value="1"/>
</dbReference>
<evidence type="ECO:0000256" key="3">
    <source>
        <dbReference type="ARBA" id="ARBA00022723"/>
    </source>
</evidence>
<dbReference type="Gene3D" id="3.30.40.10">
    <property type="entry name" value="Zinc/RING finger domain, C3HC4 (zinc finger)"/>
    <property type="match status" value="1"/>
</dbReference>
<feature type="compositionally biased region" description="Low complexity" evidence="9">
    <location>
        <begin position="497"/>
        <end position="524"/>
    </location>
</feature>
<evidence type="ECO:0000256" key="2">
    <source>
        <dbReference type="ARBA" id="ARBA00022679"/>
    </source>
</evidence>
<dbReference type="PROSITE" id="PS50089">
    <property type="entry name" value="ZF_RING_2"/>
    <property type="match status" value="1"/>
</dbReference>
<keyword evidence="2" id="KW-0808">Transferase</keyword>
<evidence type="ECO:0000259" key="11">
    <source>
        <dbReference type="PROSITE" id="PS50103"/>
    </source>
</evidence>